<evidence type="ECO:0000313" key="2">
    <source>
        <dbReference type="EMBL" id="QCZ92137.1"/>
    </source>
</evidence>
<dbReference type="KEGG" id="salk:FBQ74_01000"/>
<keyword evidence="1" id="KW-0732">Signal</keyword>
<protein>
    <submittedName>
        <fullName evidence="2">Uncharacterized protein</fullName>
    </submittedName>
</protein>
<evidence type="ECO:0000256" key="1">
    <source>
        <dbReference type="SAM" id="SignalP"/>
    </source>
</evidence>
<dbReference type="RefSeq" id="WP_139754900.1">
    <property type="nucleotide sequence ID" value="NZ_CP039852.1"/>
</dbReference>
<organism evidence="2 3">
    <name type="scientific">Salinimonas iocasae</name>
    <dbReference type="NCBI Taxonomy" id="2572577"/>
    <lineage>
        <taxon>Bacteria</taxon>
        <taxon>Pseudomonadati</taxon>
        <taxon>Pseudomonadota</taxon>
        <taxon>Gammaproteobacteria</taxon>
        <taxon>Alteromonadales</taxon>
        <taxon>Alteromonadaceae</taxon>
        <taxon>Alteromonas/Salinimonas group</taxon>
        <taxon>Salinimonas</taxon>
    </lineage>
</organism>
<keyword evidence="3" id="KW-1185">Reference proteome</keyword>
<dbReference type="EMBL" id="CP039852">
    <property type="protein sequence ID" value="QCZ92137.1"/>
    <property type="molecule type" value="Genomic_DNA"/>
</dbReference>
<evidence type="ECO:0000313" key="3">
    <source>
        <dbReference type="Proteomes" id="UP000304912"/>
    </source>
</evidence>
<feature type="signal peptide" evidence="1">
    <location>
        <begin position="1"/>
        <end position="25"/>
    </location>
</feature>
<proteinExistence type="predicted"/>
<accession>A0A5B7Y8L0</accession>
<reference evidence="2 3" key="1">
    <citation type="submission" date="2019-04" db="EMBL/GenBank/DDBJ databases">
        <title>Salinimonas iocasae sp. nov., a halophilic bacterium isolated from the outer tube casing of tubeworms in Okinawa Trough.</title>
        <authorList>
            <person name="Zhang H."/>
            <person name="Wang H."/>
            <person name="Li C."/>
        </authorList>
    </citation>
    <scope>NUCLEOTIDE SEQUENCE [LARGE SCALE GENOMIC DNA]</scope>
    <source>
        <strain evidence="2 3">KX18D6</strain>
    </source>
</reference>
<feature type="chain" id="PRO_5022886796" evidence="1">
    <location>
        <begin position="26"/>
        <end position="193"/>
    </location>
</feature>
<dbReference type="OrthoDB" id="6387323at2"/>
<gene>
    <name evidence="2" type="ORF">FBQ74_01000</name>
</gene>
<dbReference type="Proteomes" id="UP000304912">
    <property type="component" value="Chromosome"/>
</dbReference>
<name>A0A5B7Y8L0_9ALTE</name>
<dbReference type="AlphaFoldDB" id="A0A5B7Y8L0"/>
<sequence>MSLIKIGNTYLVALFCMIFSSSLLAEQAIQPDPIYQETKIRNSRPMVDGEVFDAQEQDPNLASIFAEADRLAERKVGNVPRNIDFVHAFWGQKKKILKGNYGIKWHSPAELNPQINYGAYGQPLITELEERAILNYLMAIFDLSDHEIISIKRNFEGEVSIRTKTKNGNNHYSYIVEGADNSWRFLKLNEIAL</sequence>